<dbReference type="InterPro" id="IPR046668">
    <property type="entry name" value="DUF6538"/>
</dbReference>
<dbReference type="SUPFAM" id="SSF56349">
    <property type="entry name" value="DNA breaking-rejoining enzymes"/>
    <property type="match status" value="1"/>
</dbReference>
<name>A0ABZ3D2P8_9PROT</name>
<evidence type="ECO:0000259" key="5">
    <source>
        <dbReference type="PROSITE" id="PS51898"/>
    </source>
</evidence>
<keyword evidence="3" id="KW-0238">DNA-binding</keyword>
<evidence type="ECO:0000256" key="2">
    <source>
        <dbReference type="ARBA" id="ARBA00022908"/>
    </source>
</evidence>
<sequence length="507" mass="57575">MATPYMQRRRSVWHLKIRVPADLRPLLKQHVVRSLKTSDKVIAQARAIEAASAMNGIFMDIRRQALEIIAGVKDDKRPLAELRQFLQDHADELAAQPKEFTEQFIRALRGVRDLEAGRNRQDQSWHDHQSNIIEAIKAARLQGEVEGMARAIREGAGARVAPSIAEIRAIEPEQEGRADPWPDLIPEFYRDRPDFAPKTLIGYGTTFRHLEEVIGRKPVREIAKGDIKNFADFLRDKPSTRSKTGTLKRNTILRQVTEAKVFLRWACDCGYLEDRGFDDVKIRGATQAEKRQLPEEIRRAFTPDELQTLFQSPLFTGYKSPTKRATPGPMMARGTDAWFLIIMAHTGARIAEIATAPAVLKYLDDVPCLDLIDAGSKTRNARRLVPIIPGLRKLGFIEYAQRQAKAGRLLMDDGREKRSPDAWSKRLNRYLDDIGLTDDALVTYSLRHSFRQMLRAANLNHEVVNRVFGHETGEVGAGYGKQLSSQEARQVVSKVRFPIPLDHLDRR</sequence>
<dbReference type="PANTHER" id="PTHR30349:SF41">
    <property type="entry name" value="INTEGRASE_RECOMBINASE PROTEIN MJ0367-RELATED"/>
    <property type="match status" value="1"/>
</dbReference>
<organism evidence="6 7">
    <name type="scientific">Nguyenibacter vanlangensis</name>
    <dbReference type="NCBI Taxonomy" id="1216886"/>
    <lineage>
        <taxon>Bacteria</taxon>
        <taxon>Pseudomonadati</taxon>
        <taxon>Pseudomonadota</taxon>
        <taxon>Alphaproteobacteria</taxon>
        <taxon>Acetobacterales</taxon>
        <taxon>Acetobacteraceae</taxon>
        <taxon>Nguyenibacter</taxon>
    </lineage>
</organism>
<accession>A0ABZ3D2P8</accession>
<feature type="domain" description="Tyr recombinase" evidence="5">
    <location>
        <begin position="296"/>
        <end position="493"/>
    </location>
</feature>
<dbReference type="InterPro" id="IPR010998">
    <property type="entry name" value="Integrase_recombinase_N"/>
</dbReference>
<dbReference type="Pfam" id="PF20172">
    <property type="entry name" value="DUF6538"/>
    <property type="match status" value="1"/>
</dbReference>
<dbReference type="Proteomes" id="UP001449795">
    <property type="component" value="Chromosome"/>
</dbReference>
<dbReference type="InterPro" id="IPR011010">
    <property type="entry name" value="DNA_brk_join_enz"/>
</dbReference>
<keyword evidence="2" id="KW-0229">DNA integration</keyword>
<dbReference type="Gene3D" id="1.10.443.10">
    <property type="entry name" value="Intergrase catalytic core"/>
    <property type="match status" value="1"/>
</dbReference>
<dbReference type="InterPro" id="IPR002104">
    <property type="entry name" value="Integrase_catalytic"/>
</dbReference>
<dbReference type="RefSeq" id="WP_342627836.1">
    <property type="nucleotide sequence ID" value="NZ_CP152276.1"/>
</dbReference>
<evidence type="ECO:0000256" key="4">
    <source>
        <dbReference type="ARBA" id="ARBA00023172"/>
    </source>
</evidence>
<dbReference type="PANTHER" id="PTHR30349">
    <property type="entry name" value="PHAGE INTEGRASE-RELATED"/>
    <property type="match status" value="1"/>
</dbReference>
<dbReference type="PROSITE" id="PS51898">
    <property type="entry name" value="TYR_RECOMBINASE"/>
    <property type="match status" value="1"/>
</dbReference>
<dbReference type="InterPro" id="IPR013762">
    <property type="entry name" value="Integrase-like_cat_sf"/>
</dbReference>
<protein>
    <submittedName>
        <fullName evidence="6">DUF6538 domain-containing protein</fullName>
    </submittedName>
</protein>
<evidence type="ECO:0000313" key="6">
    <source>
        <dbReference type="EMBL" id="XAE42029.1"/>
    </source>
</evidence>
<dbReference type="InterPro" id="IPR050090">
    <property type="entry name" value="Tyrosine_recombinase_XerCD"/>
</dbReference>
<evidence type="ECO:0000256" key="1">
    <source>
        <dbReference type="ARBA" id="ARBA00008857"/>
    </source>
</evidence>
<evidence type="ECO:0000256" key="3">
    <source>
        <dbReference type="ARBA" id="ARBA00023125"/>
    </source>
</evidence>
<proteinExistence type="inferred from homology"/>
<reference evidence="6 7" key="1">
    <citation type="submission" date="2024-04" db="EMBL/GenBank/DDBJ databases">
        <title>Complete genome sequence of Nguyenibacter vanlangesis HBCM-1154, a strain capable of nitrogen fixation, IAA production, and phosphorus solubilization isolated from sugarcane soil.</title>
        <authorList>
            <person name="MY HANH P."/>
        </authorList>
    </citation>
    <scope>NUCLEOTIDE SEQUENCE [LARGE SCALE GENOMIC DNA]</scope>
    <source>
        <strain evidence="6 7">HBCM 1154</strain>
    </source>
</reference>
<gene>
    <name evidence="6" type="ORF">AAC691_17405</name>
</gene>
<keyword evidence="4" id="KW-0233">DNA recombination</keyword>
<dbReference type="EMBL" id="CP152276">
    <property type="protein sequence ID" value="XAE42029.1"/>
    <property type="molecule type" value="Genomic_DNA"/>
</dbReference>
<keyword evidence="7" id="KW-1185">Reference proteome</keyword>
<evidence type="ECO:0000313" key="7">
    <source>
        <dbReference type="Proteomes" id="UP001449795"/>
    </source>
</evidence>
<dbReference type="Gene3D" id="1.10.150.130">
    <property type="match status" value="1"/>
</dbReference>
<comment type="similarity">
    <text evidence="1">Belongs to the 'phage' integrase family.</text>
</comment>